<organism evidence="2 3">
    <name type="scientific">Medicago truncatula</name>
    <name type="common">Barrel medic</name>
    <name type="synonym">Medicago tribuloides</name>
    <dbReference type="NCBI Taxonomy" id="3880"/>
    <lineage>
        <taxon>Eukaryota</taxon>
        <taxon>Viridiplantae</taxon>
        <taxon>Streptophyta</taxon>
        <taxon>Embryophyta</taxon>
        <taxon>Tracheophyta</taxon>
        <taxon>Spermatophyta</taxon>
        <taxon>Magnoliopsida</taxon>
        <taxon>eudicotyledons</taxon>
        <taxon>Gunneridae</taxon>
        <taxon>Pentapetalae</taxon>
        <taxon>rosids</taxon>
        <taxon>fabids</taxon>
        <taxon>Fabales</taxon>
        <taxon>Fabaceae</taxon>
        <taxon>Papilionoideae</taxon>
        <taxon>50 kb inversion clade</taxon>
        <taxon>NPAAA clade</taxon>
        <taxon>Hologalegina</taxon>
        <taxon>IRL clade</taxon>
        <taxon>Trifolieae</taxon>
        <taxon>Medicago</taxon>
    </lineage>
</organism>
<dbReference type="Proteomes" id="UP000265566">
    <property type="component" value="Chromosome 2"/>
</dbReference>
<sequence length="143" mass="17069">MAKIKDSMNIQKEERVEDSFEKSEGEGEIVEDSFDKIQEKICNEEGEVSSRVLMDHDLTEEEYQFELKKFQDMVEAVFKKIQEKNGNEEEKKLPRVLKDFDLNDEADCEFDLNKFPEEGEESSHHEFQHVIRKMLRKLLPKFY</sequence>
<comment type="caution">
    <text evidence="2">The sequence shown here is derived from an EMBL/GenBank/DDBJ whole genome shotgun (WGS) entry which is preliminary data.</text>
</comment>
<dbReference type="EMBL" id="PSQE01000002">
    <property type="protein sequence ID" value="RHN75588.1"/>
    <property type="molecule type" value="Genomic_DNA"/>
</dbReference>
<reference evidence="3" key="1">
    <citation type="journal article" date="2018" name="Nat. Plants">
        <title>Whole-genome landscape of Medicago truncatula symbiotic genes.</title>
        <authorList>
            <person name="Pecrix Y."/>
            <person name="Staton S.E."/>
            <person name="Sallet E."/>
            <person name="Lelandais-Briere C."/>
            <person name="Moreau S."/>
            <person name="Carrere S."/>
            <person name="Blein T."/>
            <person name="Jardinaud M.F."/>
            <person name="Latrasse D."/>
            <person name="Zouine M."/>
            <person name="Zahm M."/>
            <person name="Kreplak J."/>
            <person name="Mayjonade B."/>
            <person name="Satge C."/>
            <person name="Perez M."/>
            <person name="Cauet S."/>
            <person name="Marande W."/>
            <person name="Chantry-Darmon C."/>
            <person name="Lopez-Roques C."/>
            <person name="Bouchez O."/>
            <person name="Berard A."/>
            <person name="Debelle F."/>
            <person name="Munos S."/>
            <person name="Bendahmane A."/>
            <person name="Berges H."/>
            <person name="Niebel A."/>
            <person name="Buitink J."/>
            <person name="Frugier F."/>
            <person name="Benhamed M."/>
            <person name="Crespi M."/>
            <person name="Gouzy J."/>
            <person name="Gamas P."/>
        </authorList>
    </citation>
    <scope>NUCLEOTIDE SEQUENCE [LARGE SCALE GENOMIC DNA]</scope>
    <source>
        <strain evidence="3">cv. Jemalong A17</strain>
    </source>
</reference>
<feature type="compositionally biased region" description="Basic and acidic residues" evidence="1">
    <location>
        <begin position="1"/>
        <end position="25"/>
    </location>
</feature>
<evidence type="ECO:0000313" key="2">
    <source>
        <dbReference type="EMBL" id="RHN75588.1"/>
    </source>
</evidence>
<protein>
    <submittedName>
        <fullName evidence="2">Uncharacterized protein</fullName>
    </submittedName>
</protein>
<evidence type="ECO:0000313" key="3">
    <source>
        <dbReference type="Proteomes" id="UP000265566"/>
    </source>
</evidence>
<evidence type="ECO:0000256" key="1">
    <source>
        <dbReference type="SAM" id="MobiDB-lite"/>
    </source>
</evidence>
<name>A0A396JGW9_MEDTR</name>
<proteinExistence type="predicted"/>
<dbReference type="Gramene" id="rna11818">
    <property type="protein sequence ID" value="RHN75588.1"/>
    <property type="gene ID" value="gene11818"/>
</dbReference>
<feature type="region of interest" description="Disordered" evidence="1">
    <location>
        <begin position="1"/>
        <end position="29"/>
    </location>
</feature>
<gene>
    <name evidence="2" type="ORF">MtrunA17_Chr2g0322891</name>
</gene>
<accession>A0A396JGW9</accession>
<dbReference type="AlphaFoldDB" id="A0A396JGW9"/>